<proteinExistence type="inferred from homology"/>
<dbReference type="AlphaFoldDB" id="A0A2S6ATK7"/>
<comment type="cofactor">
    <cofactor evidence="1">
        <name>FAD</name>
        <dbReference type="ChEBI" id="CHEBI:57692"/>
    </cofactor>
</comment>
<dbReference type="SUPFAM" id="SSF56176">
    <property type="entry name" value="FAD-binding/transporter-associated domain-like"/>
    <property type="match status" value="1"/>
</dbReference>
<dbReference type="GO" id="GO:0071949">
    <property type="term" value="F:FAD binding"/>
    <property type="evidence" value="ECO:0007669"/>
    <property type="project" value="InterPro"/>
</dbReference>
<evidence type="ECO:0000256" key="5">
    <source>
        <dbReference type="ARBA" id="ARBA00023002"/>
    </source>
</evidence>
<name>A0A2S6ATK7_9NOCA</name>
<keyword evidence="5" id="KW-0560">Oxidoreductase</keyword>
<evidence type="ECO:0000256" key="3">
    <source>
        <dbReference type="ARBA" id="ARBA00022630"/>
    </source>
</evidence>
<comment type="caution">
    <text evidence="7">The sequence shown here is derived from an EMBL/GenBank/DDBJ whole genome shotgun (WGS) entry which is preliminary data.</text>
</comment>
<accession>A0A2S6ATK7</accession>
<dbReference type="EMBL" id="PSZC01000005">
    <property type="protein sequence ID" value="PPJ38571.1"/>
    <property type="molecule type" value="Genomic_DNA"/>
</dbReference>
<sequence length="561" mass="59363">MYRKRFTRPQLLLAQAFPILFSRFRSSGERDEPIIAMAPCISHCLTRPILFEHIIFRFIRPALPADRTIRRTRIGPQQPTRQGETMTLPHETLRHANSRPGVVGDRNDELPTIFRGLDDLATALTGALIRPSDADWDEARAAWQLLADQRPIAVVTAATTDDVALTVRAAAALGLRVAPQSIGHNATPLGDLARTILLRTGALDRVEIDADARIAHVDAGARCADLTAAAAAAGLVPIGGFSADVGVVGLVLGGGLGWFARSHGPSRASVLELELVTADGVIRRVRAGDDLFDSVLAGADIAVITALTLRLHAIGDVVAGALFWPVESTRDIFHAWTTWTATAPETVTSVARVLRFPDAPEVPPMFAGRTFAIIEAVVQADAATAHDLLAPPRELSPLIDTFDVVAPAALAGLHMDPPTPVPALGCSALVRTLPADVVDAVVTAMTAGPADTLTSVELRHLGGALDRTEASSTIGCAAPLFAVAVVPTPAAAEAATTGFRALTTAIAPVRFDRDISSFTESATAPERLYGADLPRLVAAKDRWDAADVIHANHSVRNPFVD</sequence>
<dbReference type="PANTHER" id="PTHR42973">
    <property type="entry name" value="BINDING OXIDOREDUCTASE, PUTATIVE (AFU_ORTHOLOGUE AFUA_1G17690)-RELATED"/>
    <property type="match status" value="1"/>
</dbReference>
<dbReference type="Gene3D" id="3.40.462.20">
    <property type="match status" value="1"/>
</dbReference>
<organism evidence="7 8">
    <name type="scientific">Nocardia nova</name>
    <dbReference type="NCBI Taxonomy" id="37330"/>
    <lineage>
        <taxon>Bacteria</taxon>
        <taxon>Bacillati</taxon>
        <taxon>Actinomycetota</taxon>
        <taxon>Actinomycetes</taxon>
        <taxon>Mycobacteriales</taxon>
        <taxon>Nocardiaceae</taxon>
        <taxon>Nocardia</taxon>
    </lineage>
</organism>
<dbReference type="Gene3D" id="3.30.43.10">
    <property type="entry name" value="Uridine Diphospho-n-acetylenolpyruvylglucosamine Reductase, domain 2"/>
    <property type="match status" value="1"/>
</dbReference>
<evidence type="ECO:0000313" key="7">
    <source>
        <dbReference type="EMBL" id="PPJ38571.1"/>
    </source>
</evidence>
<dbReference type="PANTHER" id="PTHR42973:SF39">
    <property type="entry name" value="FAD-BINDING PCMH-TYPE DOMAIN-CONTAINING PROTEIN"/>
    <property type="match status" value="1"/>
</dbReference>
<evidence type="ECO:0000256" key="1">
    <source>
        <dbReference type="ARBA" id="ARBA00001974"/>
    </source>
</evidence>
<dbReference type="Gene3D" id="3.30.465.10">
    <property type="match status" value="1"/>
</dbReference>
<keyword evidence="4" id="KW-0274">FAD</keyword>
<dbReference type="PROSITE" id="PS51387">
    <property type="entry name" value="FAD_PCMH"/>
    <property type="match status" value="1"/>
</dbReference>
<evidence type="ECO:0000256" key="2">
    <source>
        <dbReference type="ARBA" id="ARBA00005466"/>
    </source>
</evidence>
<dbReference type="InterPro" id="IPR050416">
    <property type="entry name" value="FAD-linked_Oxidoreductase"/>
</dbReference>
<evidence type="ECO:0000313" key="8">
    <source>
        <dbReference type="Proteomes" id="UP000239874"/>
    </source>
</evidence>
<gene>
    <name evidence="7" type="ORF">C5E45_10100</name>
</gene>
<dbReference type="InterPro" id="IPR006094">
    <property type="entry name" value="Oxid_FAD_bind_N"/>
</dbReference>
<feature type="domain" description="FAD-binding PCMH-type" evidence="6">
    <location>
        <begin position="147"/>
        <end position="314"/>
    </location>
</feature>
<evidence type="ECO:0000256" key="4">
    <source>
        <dbReference type="ARBA" id="ARBA00022827"/>
    </source>
</evidence>
<protein>
    <submittedName>
        <fullName evidence="7">Oxidoreductase</fullName>
    </submittedName>
</protein>
<reference evidence="7 8" key="1">
    <citation type="submission" date="2018-02" db="EMBL/GenBank/DDBJ databases">
        <title>8 Nocardia nova and 1 Nocardia cyriacigeorgica strain used for evolution to TMP-SMX.</title>
        <authorList>
            <person name="Mehta H."/>
            <person name="Weng J."/>
            <person name="Shamoo Y."/>
        </authorList>
    </citation>
    <scope>NUCLEOTIDE SEQUENCE [LARGE SCALE GENOMIC DNA]</scope>
    <source>
        <strain evidence="7 8">MDA3139</strain>
    </source>
</reference>
<dbReference type="InterPro" id="IPR016166">
    <property type="entry name" value="FAD-bd_PCMH"/>
</dbReference>
<dbReference type="InterPro" id="IPR036318">
    <property type="entry name" value="FAD-bd_PCMH-like_sf"/>
</dbReference>
<keyword evidence="3" id="KW-0285">Flavoprotein</keyword>
<evidence type="ECO:0000259" key="6">
    <source>
        <dbReference type="PROSITE" id="PS51387"/>
    </source>
</evidence>
<dbReference type="Proteomes" id="UP000239874">
    <property type="component" value="Unassembled WGS sequence"/>
</dbReference>
<dbReference type="Pfam" id="PF01565">
    <property type="entry name" value="FAD_binding_4"/>
    <property type="match status" value="1"/>
</dbReference>
<comment type="similarity">
    <text evidence="2">Belongs to the oxygen-dependent FAD-linked oxidoreductase family.</text>
</comment>
<dbReference type="GO" id="GO:0016491">
    <property type="term" value="F:oxidoreductase activity"/>
    <property type="evidence" value="ECO:0007669"/>
    <property type="project" value="UniProtKB-KW"/>
</dbReference>
<dbReference type="InterPro" id="IPR016167">
    <property type="entry name" value="FAD-bd_PCMH_sub1"/>
</dbReference>
<dbReference type="InterPro" id="IPR016169">
    <property type="entry name" value="FAD-bd_PCMH_sub2"/>
</dbReference>